<evidence type="ECO:0000259" key="3">
    <source>
        <dbReference type="Pfam" id="PF13360"/>
    </source>
</evidence>
<proteinExistence type="predicted"/>
<keyword evidence="5" id="KW-1185">Reference proteome</keyword>
<evidence type="ECO:0000256" key="1">
    <source>
        <dbReference type="SAM" id="MobiDB-lite"/>
    </source>
</evidence>
<gene>
    <name evidence="4" type="ORF">OGH68_14545</name>
</gene>
<evidence type="ECO:0000313" key="5">
    <source>
        <dbReference type="Proteomes" id="UP001163878"/>
    </source>
</evidence>
<feature type="compositionally biased region" description="Low complexity" evidence="1">
    <location>
        <begin position="102"/>
        <end position="113"/>
    </location>
</feature>
<dbReference type="EMBL" id="CP107567">
    <property type="protein sequence ID" value="UYQ62580.1"/>
    <property type="molecule type" value="Genomic_DNA"/>
</dbReference>
<reference evidence="4" key="1">
    <citation type="submission" date="2022-10" db="EMBL/GenBank/DDBJ databases">
        <title>Cytochrome P450 Catalyzes Benzene Ring Formation in the Biosynthesis of Trialkyl-Substituted Aromatic Polyketides.</title>
        <authorList>
            <person name="Zhao E."/>
            <person name="Ge H."/>
        </authorList>
    </citation>
    <scope>NUCLEOTIDE SEQUENCE</scope>
    <source>
        <strain evidence="4">NA0869</strain>
    </source>
</reference>
<protein>
    <submittedName>
        <fullName evidence="4">PQQ-binding-like beta-propeller repeat protein</fullName>
    </submittedName>
</protein>
<sequence length="533" mass="55571">MGQPPRVPPWPQDRGAPHPTGRPPAAPQGRHPLPPTVPQQPADPPYPPLDQGVRGPGGGDAQGLLKGRTGIVVSAVTAAALVVGGGAWFALSDGDDGRKAGFAASSGATTDTTGGPGGESAEEDLNAQRKPGEAKVLFVTKNDTDLPGDGAYAFGPWVVGDTVVKAMYREVAGYSVTDGTKKWSVKLDSELCMAAPQHSPDGKIVVGVMDGYTEKSVCGDLRMIDARAGKAGWRKPVPEQPAPRGVSDFVLALSGSTVTVSGFDTSFGFGVSDGRQLFGKPASGCARFGFAGGSRLIAAAECVPQGDEVVGQELQEVDPATGAAGWTYRLEPDWKVDKVFSVDPVVLFAHKEDLEGTVTDRTVLALTDDGRLRSRIPFGEDTFETKCSSTGAIELLGDIQGWCAGAAADSSTAYLATEGTTTNEVVTFDLDTGKATGRSSPGPERTMLPMRAEDCTVVHHIGPSPYAGGAVSTIAPAGGERKVLLKLPKTDAEGFHQARAVYADGRLFLLAPLVNSLRDSEEHETNTMTAFGR</sequence>
<evidence type="ECO:0000313" key="4">
    <source>
        <dbReference type="EMBL" id="UYQ62580.1"/>
    </source>
</evidence>
<dbReference type="InterPro" id="IPR002372">
    <property type="entry name" value="PQQ_rpt_dom"/>
</dbReference>
<feature type="compositionally biased region" description="Pro residues" evidence="1">
    <location>
        <begin position="1"/>
        <end position="11"/>
    </location>
</feature>
<evidence type="ECO:0000256" key="2">
    <source>
        <dbReference type="SAM" id="Phobius"/>
    </source>
</evidence>
<keyword evidence="2" id="KW-0812">Transmembrane</keyword>
<feature type="domain" description="Pyrrolo-quinoline quinone repeat" evidence="3">
    <location>
        <begin position="156"/>
        <end position="257"/>
    </location>
</feature>
<feature type="compositionally biased region" description="Pro residues" evidence="1">
    <location>
        <begin position="20"/>
        <end position="48"/>
    </location>
</feature>
<feature type="region of interest" description="Disordered" evidence="1">
    <location>
        <begin position="102"/>
        <end position="131"/>
    </location>
</feature>
<feature type="transmembrane region" description="Helical" evidence="2">
    <location>
        <begin position="71"/>
        <end position="91"/>
    </location>
</feature>
<dbReference type="SUPFAM" id="SSF50998">
    <property type="entry name" value="Quinoprotein alcohol dehydrogenase-like"/>
    <property type="match status" value="1"/>
</dbReference>
<keyword evidence="2" id="KW-0472">Membrane</keyword>
<dbReference type="Proteomes" id="UP001163878">
    <property type="component" value="Chromosome"/>
</dbReference>
<accession>A0ABY6I8L7</accession>
<dbReference type="RefSeq" id="WP_264244197.1">
    <property type="nucleotide sequence ID" value="NZ_CP107567.1"/>
</dbReference>
<keyword evidence="2" id="KW-1133">Transmembrane helix</keyword>
<dbReference type="Pfam" id="PF13360">
    <property type="entry name" value="PQQ_2"/>
    <property type="match status" value="1"/>
</dbReference>
<dbReference type="InterPro" id="IPR011047">
    <property type="entry name" value="Quinoprotein_ADH-like_sf"/>
</dbReference>
<name>A0ABY6I8L7_STRPE</name>
<feature type="region of interest" description="Disordered" evidence="1">
    <location>
        <begin position="1"/>
        <end position="62"/>
    </location>
</feature>
<organism evidence="4 5">
    <name type="scientific">Streptomyces peucetius</name>
    <dbReference type="NCBI Taxonomy" id="1950"/>
    <lineage>
        <taxon>Bacteria</taxon>
        <taxon>Bacillati</taxon>
        <taxon>Actinomycetota</taxon>
        <taxon>Actinomycetes</taxon>
        <taxon>Kitasatosporales</taxon>
        <taxon>Streptomycetaceae</taxon>
        <taxon>Streptomyces</taxon>
    </lineage>
</organism>